<evidence type="ECO:0000256" key="3">
    <source>
        <dbReference type="ARBA" id="ARBA00022840"/>
    </source>
</evidence>
<accession>A0A410WW04</accession>
<feature type="domain" description="ABC transporter" evidence="4">
    <location>
        <begin position="7"/>
        <end position="240"/>
    </location>
</feature>
<dbReference type="InterPro" id="IPR003439">
    <property type="entry name" value="ABC_transporter-like_ATP-bd"/>
</dbReference>
<evidence type="ECO:0000313" key="7">
    <source>
        <dbReference type="Proteomes" id="UP000288943"/>
    </source>
</evidence>
<dbReference type="PROSITE" id="PS50893">
    <property type="entry name" value="ABC_TRANSPORTER_2"/>
    <property type="match status" value="1"/>
</dbReference>
<dbReference type="GO" id="GO:0016887">
    <property type="term" value="F:ATP hydrolysis activity"/>
    <property type="evidence" value="ECO:0007669"/>
    <property type="project" value="InterPro"/>
</dbReference>
<dbReference type="InterPro" id="IPR050166">
    <property type="entry name" value="ABC_transporter_ATP-bind"/>
</dbReference>
<evidence type="ECO:0000313" key="5">
    <source>
        <dbReference type="EMBL" id="MCY9594204.1"/>
    </source>
</evidence>
<dbReference type="PANTHER" id="PTHR42788:SF21">
    <property type="entry name" value="ABC TRANSPORTER ATP-BINDING PROTEIN"/>
    <property type="match status" value="1"/>
</dbReference>
<proteinExistence type="predicted"/>
<dbReference type="InterPro" id="IPR003593">
    <property type="entry name" value="AAA+_ATPase"/>
</dbReference>
<keyword evidence="2" id="KW-0547">Nucleotide-binding</keyword>
<dbReference type="Proteomes" id="UP001527202">
    <property type="component" value="Unassembled WGS sequence"/>
</dbReference>
<dbReference type="CDD" id="cd03293">
    <property type="entry name" value="ABC_NrtD_SsuB_transporters"/>
    <property type="match status" value="1"/>
</dbReference>
<dbReference type="AlphaFoldDB" id="A0A410WW04"/>
<dbReference type="PANTHER" id="PTHR42788">
    <property type="entry name" value="TAURINE IMPORT ATP-BINDING PROTEIN-RELATED"/>
    <property type="match status" value="1"/>
</dbReference>
<dbReference type="OrthoDB" id="18967at2"/>
<dbReference type="InterPro" id="IPR027417">
    <property type="entry name" value="P-loop_NTPase"/>
</dbReference>
<dbReference type="GO" id="GO:0005524">
    <property type="term" value="F:ATP binding"/>
    <property type="evidence" value="ECO:0007669"/>
    <property type="project" value="UniProtKB-KW"/>
</dbReference>
<keyword evidence="1" id="KW-0813">Transport</keyword>
<dbReference type="Gene3D" id="3.40.50.300">
    <property type="entry name" value="P-loop containing nucleotide triphosphate hydrolases"/>
    <property type="match status" value="1"/>
</dbReference>
<reference evidence="6 7" key="1">
    <citation type="submission" date="2018-01" db="EMBL/GenBank/DDBJ databases">
        <title>The whole genome sequencing and assembly of Paenibacillus chitinolyticus KCCM 41400 strain.</title>
        <authorList>
            <person name="Kim J.-Y."/>
            <person name="Park M.-K."/>
            <person name="Lee Y.-J."/>
            <person name="Yi H."/>
            <person name="Bahn Y.-S."/>
            <person name="Kim J.F."/>
            <person name="Lee D.-W."/>
        </authorList>
    </citation>
    <scope>NUCLEOTIDE SEQUENCE [LARGE SCALE GENOMIC DNA]</scope>
    <source>
        <strain evidence="6 7">KCCM 41400</strain>
    </source>
</reference>
<dbReference type="PROSITE" id="PS00211">
    <property type="entry name" value="ABC_TRANSPORTER_1"/>
    <property type="match status" value="1"/>
</dbReference>
<keyword evidence="8" id="KW-1185">Reference proteome</keyword>
<organism evidence="6 7">
    <name type="scientific">Paenibacillus chitinolyticus</name>
    <dbReference type="NCBI Taxonomy" id="79263"/>
    <lineage>
        <taxon>Bacteria</taxon>
        <taxon>Bacillati</taxon>
        <taxon>Bacillota</taxon>
        <taxon>Bacilli</taxon>
        <taxon>Bacillales</taxon>
        <taxon>Paenibacillaceae</taxon>
        <taxon>Paenibacillus</taxon>
    </lineage>
</organism>
<reference evidence="5 8" key="2">
    <citation type="submission" date="2022-05" db="EMBL/GenBank/DDBJ databases">
        <title>Genome Sequencing of Bee-Associated Microbes.</title>
        <authorList>
            <person name="Dunlap C."/>
        </authorList>
    </citation>
    <scope>NUCLEOTIDE SEQUENCE [LARGE SCALE GENOMIC DNA]</scope>
    <source>
        <strain evidence="5 8">NRRL B-23120</strain>
    </source>
</reference>
<dbReference type="SUPFAM" id="SSF52540">
    <property type="entry name" value="P-loop containing nucleoside triphosphate hydrolases"/>
    <property type="match status" value="1"/>
</dbReference>
<protein>
    <submittedName>
        <fullName evidence="6">ABC transporter ATP-binding protein</fullName>
    </submittedName>
</protein>
<dbReference type="InterPro" id="IPR017871">
    <property type="entry name" value="ABC_transporter-like_CS"/>
</dbReference>
<dbReference type="RefSeq" id="WP_042228151.1">
    <property type="nucleotide sequence ID" value="NZ_CP026520.1"/>
</dbReference>
<dbReference type="Pfam" id="PF00005">
    <property type="entry name" value="ABC_tran"/>
    <property type="match status" value="1"/>
</dbReference>
<gene>
    <name evidence="5" type="ORF">M5X16_00225</name>
    <name evidence="6" type="ORF">PC41400_12955</name>
</gene>
<evidence type="ECO:0000313" key="8">
    <source>
        <dbReference type="Proteomes" id="UP001527202"/>
    </source>
</evidence>
<sequence length="263" mass="29304">MDTAATVQVSGMTHVYVSDAQANPALENIGLTIRPGEFVSLLGPSGCGKTTLLSIIAGLIRPTRGQVLINGREIVSPTSRVGYMLQQDYLFPWRTIYGNAVIGLELLGRLNKETGAYVDHLLEEMGLAAFRDYRPAQLSGGMRQRVALVRTLAAKPELLLLDEPFSALDYQTKLQLEDLVVQTLRSRGKTALLVTHDITEAIAMSDRIILLEPHPGRIRREIAVPEHIRRTLPVEAREKPGFHELFHEIWQEFERMGGKEAET</sequence>
<dbReference type="SMART" id="SM00382">
    <property type="entry name" value="AAA"/>
    <property type="match status" value="1"/>
</dbReference>
<evidence type="ECO:0000313" key="6">
    <source>
        <dbReference type="EMBL" id="QAV18532.1"/>
    </source>
</evidence>
<evidence type="ECO:0000256" key="2">
    <source>
        <dbReference type="ARBA" id="ARBA00022741"/>
    </source>
</evidence>
<dbReference type="EMBL" id="JAMDMJ010000001">
    <property type="protein sequence ID" value="MCY9594204.1"/>
    <property type="molecule type" value="Genomic_DNA"/>
</dbReference>
<evidence type="ECO:0000259" key="4">
    <source>
        <dbReference type="PROSITE" id="PS50893"/>
    </source>
</evidence>
<evidence type="ECO:0000256" key="1">
    <source>
        <dbReference type="ARBA" id="ARBA00022448"/>
    </source>
</evidence>
<dbReference type="Proteomes" id="UP000288943">
    <property type="component" value="Chromosome"/>
</dbReference>
<keyword evidence="3 6" id="KW-0067">ATP-binding</keyword>
<name>A0A410WW04_9BACL</name>
<dbReference type="EMBL" id="CP026520">
    <property type="protein sequence ID" value="QAV18532.1"/>
    <property type="molecule type" value="Genomic_DNA"/>
</dbReference>
<dbReference type="KEGG" id="pchi:PC41400_12955"/>
<dbReference type="GeneID" id="95375721"/>